<evidence type="ECO:0000256" key="11">
    <source>
        <dbReference type="SAM" id="MobiDB-lite"/>
    </source>
</evidence>
<dbReference type="OrthoDB" id="8117402at2759"/>
<dbReference type="Pfam" id="PF00096">
    <property type="entry name" value="zf-C2H2"/>
    <property type="match status" value="5"/>
</dbReference>
<organism evidence="13 14">
    <name type="scientific">Chionoecetes opilio</name>
    <name type="common">Atlantic snow crab</name>
    <name type="synonym">Cancer opilio</name>
    <dbReference type="NCBI Taxonomy" id="41210"/>
    <lineage>
        <taxon>Eukaryota</taxon>
        <taxon>Metazoa</taxon>
        <taxon>Ecdysozoa</taxon>
        <taxon>Arthropoda</taxon>
        <taxon>Crustacea</taxon>
        <taxon>Multicrustacea</taxon>
        <taxon>Malacostraca</taxon>
        <taxon>Eumalacostraca</taxon>
        <taxon>Eucarida</taxon>
        <taxon>Decapoda</taxon>
        <taxon>Pleocyemata</taxon>
        <taxon>Brachyura</taxon>
        <taxon>Eubrachyura</taxon>
        <taxon>Majoidea</taxon>
        <taxon>Majidae</taxon>
        <taxon>Chionoecetes</taxon>
    </lineage>
</organism>
<evidence type="ECO:0000313" key="14">
    <source>
        <dbReference type="Proteomes" id="UP000770661"/>
    </source>
</evidence>
<evidence type="ECO:0000256" key="8">
    <source>
        <dbReference type="ARBA" id="ARBA00023163"/>
    </source>
</evidence>
<dbReference type="InterPro" id="IPR013087">
    <property type="entry name" value="Znf_C2H2_type"/>
</dbReference>
<evidence type="ECO:0000256" key="10">
    <source>
        <dbReference type="PROSITE-ProRule" id="PRU00042"/>
    </source>
</evidence>
<evidence type="ECO:0000256" key="6">
    <source>
        <dbReference type="ARBA" id="ARBA00023015"/>
    </source>
</evidence>
<evidence type="ECO:0000256" key="3">
    <source>
        <dbReference type="ARBA" id="ARBA00022737"/>
    </source>
</evidence>
<proteinExistence type="predicted"/>
<keyword evidence="8" id="KW-0804">Transcription</keyword>
<gene>
    <name evidence="13" type="primary">ZNF454</name>
    <name evidence="13" type="ORF">GWK47_045060</name>
</gene>
<dbReference type="PROSITE" id="PS00028">
    <property type="entry name" value="ZINC_FINGER_C2H2_1"/>
    <property type="match status" value="8"/>
</dbReference>
<evidence type="ECO:0000256" key="5">
    <source>
        <dbReference type="ARBA" id="ARBA00022833"/>
    </source>
</evidence>
<keyword evidence="5" id="KW-0862">Zinc</keyword>
<dbReference type="FunFam" id="3.30.160.60:FF:000100">
    <property type="entry name" value="Zinc finger 45-like"/>
    <property type="match status" value="1"/>
</dbReference>
<dbReference type="Gene3D" id="3.30.160.60">
    <property type="entry name" value="Classic Zinc Finger"/>
    <property type="match status" value="7"/>
</dbReference>
<dbReference type="FunFam" id="3.30.160.60:FF:000965">
    <property type="entry name" value="Neurotrophin receptor-interacting factor homolog"/>
    <property type="match status" value="1"/>
</dbReference>
<keyword evidence="4 10" id="KW-0863">Zinc-finger</keyword>
<keyword evidence="6" id="KW-0805">Transcription regulation</keyword>
<comment type="caution">
    <text evidence="13">The sequence shown here is derived from an EMBL/GenBank/DDBJ whole genome shotgun (WGS) entry which is preliminary data.</text>
</comment>
<feature type="domain" description="C2H2-type" evidence="12">
    <location>
        <begin position="250"/>
        <end position="278"/>
    </location>
</feature>
<dbReference type="Proteomes" id="UP000770661">
    <property type="component" value="Unassembled WGS sequence"/>
</dbReference>
<feature type="domain" description="C2H2-type" evidence="12">
    <location>
        <begin position="491"/>
        <end position="518"/>
    </location>
</feature>
<protein>
    <submittedName>
        <fullName evidence="13">Zinc finger protein 454</fullName>
    </submittedName>
</protein>
<dbReference type="PANTHER" id="PTHR24379">
    <property type="entry name" value="KRAB AND ZINC FINGER DOMAIN-CONTAINING"/>
    <property type="match status" value="1"/>
</dbReference>
<dbReference type="PANTHER" id="PTHR24379:SF121">
    <property type="entry name" value="C2H2-TYPE DOMAIN-CONTAINING PROTEIN"/>
    <property type="match status" value="1"/>
</dbReference>
<feature type="domain" description="C2H2-type" evidence="12">
    <location>
        <begin position="519"/>
        <end position="546"/>
    </location>
</feature>
<feature type="domain" description="C2H2-type" evidence="12">
    <location>
        <begin position="402"/>
        <end position="430"/>
    </location>
</feature>
<dbReference type="SUPFAM" id="SSF57667">
    <property type="entry name" value="beta-beta-alpha zinc fingers"/>
    <property type="match status" value="4"/>
</dbReference>
<feature type="domain" description="C2H2-type" evidence="12">
    <location>
        <begin position="373"/>
        <end position="401"/>
    </location>
</feature>
<keyword evidence="7" id="KW-0238">DNA-binding</keyword>
<evidence type="ECO:0000256" key="4">
    <source>
        <dbReference type="ARBA" id="ARBA00022771"/>
    </source>
</evidence>
<feature type="region of interest" description="Disordered" evidence="11">
    <location>
        <begin position="33"/>
        <end position="67"/>
    </location>
</feature>
<evidence type="ECO:0000313" key="13">
    <source>
        <dbReference type="EMBL" id="KAG0722149.1"/>
    </source>
</evidence>
<dbReference type="GO" id="GO:0005634">
    <property type="term" value="C:nucleus"/>
    <property type="evidence" value="ECO:0007669"/>
    <property type="project" value="UniProtKB-SubCell"/>
</dbReference>
<dbReference type="FunFam" id="3.30.160.60:FF:000446">
    <property type="entry name" value="Zinc finger protein"/>
    <property type="match status" value="1"/>
</dbReference>
<comment type="subcellular location">
    <subcellularLocation>
        <location evidence="1">Nucleus</location>
    </subcellularLocation>
</comment>
<dbReference type="PROSITE" id="PS50157">
    <property type="entry name" value="ZINC_FINGER_C2H2_2"/>
    <property type="match status" value="8"/>
</dbReference>
<accession>A0A8J5CUL4</accession>
<evidence type="ECO:0000256" key="2">
    <source>
        <dbReference type="ARBA" id="ARBA00022723"/>
    </source>
</evidence>
<dbReference type="GO" id="GO:0008270">
    <property type="term" value="F:zinc ion binding"/>
    <property type="evidence" value="ECO:0007669"/>
    <property type="project" value="UniProtKB-KW"/>
</dbReference>
<dbReference type="Pfam" id="PF13912">
    <property type="entry name" value="zf-C2H2_6"/>
    <property type="match status" value="2"/>
</dbReference>
<evidence type="ECO:0000256" key="1">
    <source>
        <dbReference type="ARBA" id="ARBA00004123"/>
    </source>
</evidence>
<feature type="domain" description="C2H2-type" evidence="12">
    <location>
        <begin position="463"/>
        <end position="490"/>
    </location>
</feature>
<feature type="domain" description="C2H2-type" evidence="12">
    <location>
        <begin position="434"/>
        <end position="462"/>
    </location>
</feature>
<sequence length="576" mass="64408">MSYRNTSVTNAFYFSGVQTIVLNLKSKTASPSVINAQHSDASSDNESSEESQESPGEGGEIPGCQLSTTSHYGLPVADIKASLDKHPALDGMVEDANSAAGMVLPPNSIASMPTATSLPATLLPASFPATFPTSEHPSPQMRSMPDPVLILEGSVSVDQSYSDATRSLEDLGQFPNCIKCGGSLSLEGEAALSATTAHVDTCSQCSRTLLSIANSVSKRRRRRTLPDDTSGLDSCGGDSKVFDSSSSKKHSCDKCGRVFSKWNHLSIHYAKVHLDEDGGEAGNSELISNNTLPLYCCKTCNLACLSMNSFNTHHCRLPTDDENPTSTLSNRILITNVLKLHKLRKFVCEVCSVEYRTFKRITYHLPRCSPGPYPCNVCTLLFTTQKELNYHKRKMHKDEKCFVCEECGKSFQRRTSLQKHAINWHESSSALGPFKCDLCPKKFIRRIYLTNHKLRMHGLDKKFLCQVCGNKFMTQSSLMTHMEIHNDQKRFECSFCKKKFKRKEKLKYHERIHTGERPFQCLLCSRGFVSKTKLDEHISRHRGDRRYRCSFCTKTYAGAYDLKQHIRQAPHAGRHC</sequence>
<evidence type="ECO:0000256" key="7">
    <source>
        <dbReference type="ARBA" id="ARBA00023125"/>
    </source>
</evidence>
<dbReference type="InterPro" id="IPR036236">
    <property type="entry name" value="Znf_C2H2_sf"/>
</dbReference>
<evidence type="ECO:0000259" key="12">
    <source>
        <dbReference type="PROSITE" id="PS50157"/>
    </source>
</evidence>
<reference evidence="13" key="1">
    <citation type="submission" date="2020-07" db="EMBL/GenBank/DDBJ databases">
        <title>The High-quality genome of the commercially important snow crab, Chionoecetes opilio.</title>
        <authorList>
            <person name="Jeong J.-H."/>
            <person name="Ryu S."/>
        </authorList>
    </citation>
    <scope>NUCLEOTIDE SEQUENCE</scope>
    <source>
        <strain evidence="13">MADBK_172401_WGS</strain>
        <tissue evidence="13">Digestive gland</tissue>
    </source>
</reference>
<evidence type="ECO:0000256" key="9">
    <source>
        <dbReference type="ARBA" id="ARBA00023242"/>
    </source>
</evidence>
<feature type="domain" description="C2H2-type" evidence="12">
    <location>
        <begin position="547"/>
        <end position="576"/>
    </location>
</feature>
<keyword evidence="9" id="KW-0539">Nucleus</keyword>
<name>A0A8J5CUL4_CHIOP</name>
<keyword evidence="2" id="KW-0479">Metal-binding</keyword>
<keyword evidence="3" id="KW-0677">Repeat</keyword>
<dbReference type="GO" id="GO:0003677">
    <property type="term" value="F:DNA binding"/>
    <property type="evidence" value="ECO:0007669"/>
    <property type="project" value="UniProtKB-KW"/>
</dbReference>
<dbReference type="EMBL" id="JACEEZ010009995">
    <property type="protein sequence ID" value="KAG0722149.1"/>
    <property type="molecule type" value="Genomic_DNA"/>
</dbReference>
<dbReference type="SMART" id="SM00355">
    <property type="entry name" value="ZnF_C2H2"/>
    <property type="match status" value="8"/>
</dbReference>
<dbReference type="AlphaFoldDB" id="A0A8J5CUL4"/>
<keyword evidence="14" id="KW-1185">Reference proteome</keyword>